<reference evidence="2" key="1">
    <citation type="submission" date="2022-10" db="EMBL/GenBank/DDBJ databases">
        <title>The WGS of Solirubrobacter phytolaccae KCTC 29190.</title>
        <authorList>
            <person name="Jiang Z."/>
        </authorList>
    </citation>
    <scope>NUCLEOTIDE SEQUENCE</scope>
    <source>
        <strain evidence="2">KCTC 29190</strain>
    </source>
</reference>
<keyword evidence="3" id="KW-1185">Reference proteome</keyword>
<dbReference type="AlphaFoldDB" id="A0A9X3N3J3"/>
<name>A0A9X3N3J3_9ACTN</name>
<keyword evidence="1" id="KW-0812">Transmembrane</keyword>
<feature type="transmembrane region" description="Helical" evidence="1">
    <location>
        <begin position="49"/>
        <end position="72"/>
    </location>
</feature>
<dbReference type="EMBL" id="JAPDDP010000002">
    <property type="protein sequence ID" value="MDA0178934.1"/>
    <property type="molecule type" value="Genomic_DNA"/>
</dbReference>
<accession>A0A9X3N3J3</accession>
<evidence type="ECO:0000313" key="3">
    <source>
        <dbReference type="Proteomes" id="UP001147653"/>
    </source>
</evidence>
<comment type="caution">
    <text evidence="2">The sequence shown here is derived from an EMBL/GenBank/DDBJ whole genome shotgun (WGS) entry which is preliminary data.</text>
</comment>
<organism evidence="2 3">
    <name type="scientific">Solirubrobacter phytolaccae</name>
    <dbReference type="NCBI Taxonomy" id="1404360"/>
    <lineage>
        <taxon>Bacteria</taxon>
        <taxon>Bacillati</taxon>
        <taxon>Actinomycetota</taxon>
        <taxon>Thermoleophilia</taxon>
        <taxon>Solirubrobacterales</taxon>
        <taxon>Solirubrobacteraceae</taxon>
        <taxon>Solirubrobacter</taxon>
    </lineage>
</organism>
<evidence type="ECO:0000256" key="1">
    <source>
        <dbReference type="SAM" id="Phobius"/>
    </source>
</evidence>
<protein>
    <submittedName>
        <fullName evidence="2">Uncharacterized protein</fullName>
    </submittedName>
</protein>
<proteinExistence type="predicted"/>
<dbReference type="Proteomes" id="UP001147653">
    <property type="component" value="Unassembled WGS sequence"/>
</dbReference>
<keyword evidence="1" id="KW-0472">Membrane</keyword>
<evidence type="ECO:0000313" key="2">
    <source>
        <dbReference type="EMBL" id="MDA0178934.1"/>
    </source>
</evidence>
<dbReference type="RefSeq" id="WP_270023200.1">
    <property type="nucleotide sequence ID" value="NZ_JAPDDP010000002.1"/>
</dbReference>
<keyword evidence="1" id="KW-1133">Transmembrane helix</keyword>
<feature type="transmembrane region" description="Helical" evidence="1">
    <location>
        <begin position="78"/>
        <end position="99"/>
    </location>
</feature>
<gene>
    <name evidence="2" type="ORF">OJ997_01405</name>
</gene>
<sequence>MFRKTVTGPDGRTWNVGRAWFPRRRKFRRADPFDGFDPGGFFPGLADDLGVIGIILAVIALIVGLLFLVLVLFNVVVIAIELTIVLTLCGAGVFSRVVLRKPWTVFAKSGNARIERQVVGWRASKREIEDVAGALASGLEPARAHR</sequence>